<dbReference type="Pfam" id="PF03572">
    <property type="entry name" value="Peptidase_S41"/>
    <property type="match status" value="1"/>
</dbReference>
<sequence length="423" mass="44646">MKGRSVWALTLALLGVGQATAPAPASVTASATLSAQDLFDEVIYELASGYNGPSRLRASDLRRSYLPRVQALCGGKAECASSQAYPLLRQLVADLKDPHTHLFSPAEIQEAQQVLSGEPSGQRTFGAITEALGTGGRVVAEVLPDSAAARAGWRVGDVLHTANGVPLDGEAGQKALARAAGRGTAVRFSGLRLGQPLITTLTASPLTVSPVSLSWREGKVVVVRLRHFFMVGVAQQVHGAIGKAQSAGAQGIVLDLRWNGGGLVEEFMLSAGAFTAPAPLFMKTRFHQTQIGYRAGEYLVNGNAQGQPLNQPVRYSGPLAVLVNRHSASAAEFLARSVLTRPRTWLFGEPTAGLADTASRFVPLQDGSALQLTFATMLDADGKALAARLQPQAGGGLNLSELTRTGRDELAEQAASWLRQQQR</sequence>
<dbReference type="Proteomes" id="UP000077363">
    <property type="component" value="Chromosome"/>
</dbReference>
<dbReference type="SUPFAM" id="SSF52096">
    <property type="entry name" value="ClpP/crotonase"/>
    <property type="match status" value="1"/>
</dbReference>
<feature type="signal peptide" evidence="1">
    <location>
        <begin position="1"/>
        <end position="21"/>
    </location>
</feature>
<dbReference type="EMBL" id="CP011387">
    <property type="protein sequence ID" value="ANE42840.1"/>
    <property type="molecule type" value="Genomic_DNA"/>
</dbReference>
<proteinExistence type="predicted"/>
<dbReference type="GO" id="GO:0007165">
    <property type="term" value="P:signal transduction"/>
    <property type="evidence" value="ECO:0007669"/>
    <property type="project" value="TreeGrafter"/>
</dbReference>
<accession>A0A172T776</accession>
<dbReference type="PATRIC" id="fig|1182568.3.peg.555"/>
<dbReference type="KEGG" id="dpu:SU48_02650"/>
<dbReference type="CDD" id="cd06567">
    <property type="entry name" value="Peptidase_S41"/>
    <property type="match status" value="1"/>
</dbReference>
<organism evidence="3 4">
    <name type="scientific">Deinococcus puniceus</name>
    <dbReference type="NCBI Taxonomy" id="1182568"/>
    <lineage>
        <taxon>Bacteria</taxon>
        <taxon>Thermotogati</taxon>
        <taxon>Deinococcota</taxon>
        <taxon>Deinococci</taxon>
        <taxon>Deinococcales</taxon>
        <taxon>Deinococcaceae</taxon>
        <taxon>Deinococcus</taxon>
    </lineage>
</organism>
<dbReference type="GO" id="GO:0006508">
    <property type="term" value="P:proteolysis"/>
    <property type="evidence" value="ECO:0007669"/>
    <property type="project" value="InterPro"/>
</dbReference>
<gene>
    <name evidence="3" type="ORF">SU48_02650</name>
</gene>
<dbReference type="PANTHER" id="PTHR32060">
    <property type="entry name" value="TAIL-SPECIFIC PROTEASE"/>
    <property type="match status" value="1"/>
</dbReference>
<keyword evidence="4" id="KW-1185">Reference proteome</keyword>
<dbReference type="SMART" id="SM00245">
    <property type="entry name" value="TSPc"/>
    <property type="match status" value="1"/>
</dbReference>
<dbReference type="STRING" id="1182568.SU48_02650"/>
<feature type="domain" description="Tail specific protease" evidence="2">
    <location>
        <begin position="194"/>
        <end position="392"/>
    </location>
</feature>
<dbReference type="Gene3D" id="3.90.226.10">
    <property type="entry name" value="2-enoyl-CoA Hydratase, Chain A, domain 1"/>
    <property type="match status" value="1"/>
</dbReference>
<dbReference type="SUPFAM" id="SSF50156">
    <property type="entry name" value="PDZ domain-like"/>
    <property type="match status" value="1"/>
</dbReference>
<dbReference type="InterPro" id="IPR029045">
    <property type="entry name" value="ClpP/crotonase-like_dom_sf"/>
</dbReference>
<dbReference type="Gene3D" id="2.30.42.10">
    <property type="match status" value="1"/>
</dbReference>
<keyword evidence="1" id="KW-0732">Signal</keyword>
<name>A0A172T776_9DEIO</name>
<dbReference type="InterPro" id="IPR005151">
    <property type="entry name" value="Tail-specific_protease"/>
</dbReference>
<dbReference type="RefSeq" id="WP_064013895.1">
    <property type="nucleotide sequence ID" value="NZ_CP011387.1"/>
</dbReference>
<evidence type="ECO:0000259" key="2">
    <source>
        <dbReference type="SMART" id="SM00245"/>
    </source>
</evidence>
<dbReference type="GO" id="GO:0030288">
    <property type="term" value="C:outer membrane-bounded periplasmic space"/>
    <property type="evidence" value="ECO:0007669"/>
    <property type="project" value="TreeGrafter"/>
</dbReference>
<dbReference type="PANTHER" id="PTHR32060:SF30">
    <property type="entry name" value="CARBOXY-TERMINAL PROCESSING PROTEASE CTPA"/>
    <property type="match status" value="1"/>
</dbReference>
<evidence type="ECO:0000313" key="3">
    <source>
        <dbReference type="EMBL" id="ANE42840.1"/>
    </source>
</evidence>
<dbReference type="OrthoDB" id="9812068at2"/>
<dbReference type="GO" id="GO:0008236">
    <property type="term" value="F:serine-type peptidase activity"/>
    <property type="evidence" value="ECO:0007669"/>
    <property type="project" value="InterPro"/>
</dbReference>
<evidence type="ECO:0000313" key="4">
    <source>
        <dbReference type="Proteomes" id="UP000077363"/>
    </source>
</evidence>
<evidence type="ECO:0000256" key="1">
    <source>
        <dbReference type="SAM" id="SignalP"/>
    </source>
</evidence>
<dbReference type="AlphaFoldDB" id="A0A172T776"/>
<feature type="chain" id="PRO_5008000443" description="Tail specific protease domain-containing protein" evidence="1">
    <location>
        <begin position="22"/>
        <end position="423"/>
    </location>
</feature>
<reference evidence="3 4" key="1">
    <citation type="submission" date="2015-01" db="EMBL/GenBank/DDBJ databases">
        <title>Deinococcus puniceus/DY1/ whole genome sequencing.</title>
        <authorList>
            <person name="Kim M.K."/>
            <person name="Srinivasan S."/>
            <person name="Lee J.-J."/>
        </authorList>
    </citation>
    <scope>NUCLEOTIDE SEQUENCE [LARGE SCALE GENOMIC DNA]</scope>
    <source>
        <strain evidence="3 4">DY1</strain>
    </source>
</reference>
<dbReference type="Gene3D" id="3.30.750.44">
    <property type="match status" value="1"/>
</dbReference>
<dbReference type="InterPro" id="IPR036034">
    <property type="entry name" value="PDZ_sf"/>
</dbReference>
<dbReference type="GO" id="GO:0004175">
    <property type="term" value="F:endopeptidase activity"/>
    <property type="evidence" value="ECO:0007669"/>
    <property type="project" value="TreeGrafter"/>
</dbReference>
<protein>
    <recommendedName>
        <fullName evidence="2">Tail specific protease domain-containing protein</fullName>
    </recommendedName>
</protein>